<dbReference type="EMBL" id="DVGA01000061">
    <property type="protein sequence ID" value="HIQ78825.1"/>
    <property type="molecule type" value="Genomic_DNA"/>
</dbReference>
<evidence type="ECO:0000313" key="4">
    <source>
        <dbReference type="Proteomes" id="UP000824262"/>
    </source>
</evidence>
<dbReference type="InterPro" id="IPR006485">
    <property type="entry name" value="Phage-like_holin"/>
</dbReference>
<gene>
    <name evidence="3" type="ORF">IAB77_06160</name>
</gene>
<dbReference type="Pfam" id="PF04531">
    <property type="entry name" value="Phage_holin_1"/>
    <property type="match status" value="1"/>
</dbReference>
<evidence type="ECO:0000256" key="2">
    <source>
        <dbReference type="SAM" id="Phobius"/>
    </source>
</evidence>
<reference evidence="3" key="2">
    <citation type="journal article" date="2021" name="PeerJ">
        <title>Extensive microbial diversity within the chicken gut microbiome revealed by metagenomics and culture.</title>
        <authorList>
            <person name="Gilroy R."/>
            <person name="Ravi A."/>
            <person name="Getino M."/>
            <person name="Pursley I."/>
            <person name="Horton D.L."/>
            <person name="Alikhan N.F."/>
            <person name="Baker D."/>
            <person name="Gharbi K."/>
            <person name="Hall N."/>
            <person name="Watson M."/>
            <person name="Adriaenssens E.M."/>
            <person name="Foster-Nyarko E."/>
            <person name="Jarju S."/>
            <person name="Secka A."/>
            <person name="Antonio M."/>
            <person name="Oren A."/>
            <person name="Chaudhuri R.R."/>
            <person name="La Ragione R."/>
            <person name="Hildebrand F."/>
            <person name="Pallen M.J."/>
        </authorList>
    </citation>
    <scope>NUCLEOTIDE SEQUENCE</scope>
    <source>
        <strain evidence="3">ChiBcolR7-354</strain>
    </source>
</reference>
<name>A0A9D0ZDY5_9FIRM</name>
<feature type="transmembrane region" description="Helical" evidence="2">
    <location>
        <begin position="118"/>
        <end position="139"/>
    </location>
</feature>
<feature type="region of interest" description="Disordered" evidence="1">
    <location>
        <begin position="36"/>
        <end position="94"/>
    </location>
</feature>
<evidence type="ECO:0000256" key="1">
    <source>
        <dbReference type="SAM" id="MobiDB-lite"/>
    </source>
</evidence>
<accession>A0A9D0ZDY5</accession>
<dbReference type="NCBIfam" id="TIGR01598">
    <property type="entry name" value="holin_phiLC3"/>
    <property type="match status" value="1"/>
</dbReference>
<feature type="transmembrane region" description="Helical" evidence="2">
    <location>
        <begin position="151"/>
        <end position="169"/>
    </location>
</feature>
<proteinExistence type="predicted"/>
<organism evidence="3 4">
    <name type="scientific">Candidatus Scatomorpha intestinavium</name>
    <dbReference type="NCBI Taxonomy" id="2840922"/>
    <lineage>
        <taxon>Bacteria</taxon>
        <taxon>Bacillati</taxon>
        <taxon>Bacillota</taxon>
        <taxon>Clostridia</taxon>
        <taxon>Eubacteriales</taxon>
        <taxon>Candidatus Scatomorpha</taxon>
    </lineage>
</organism>
<keyword evidence="2" id="KW-1133">Transmembrane helix</keyword>
<sequence>MARAVAIAARPGLAARGGRRYVAVLLLGERAGNIRQGGPRRGVQGLSRDNRGDGRAGDAGGGDRGRQGPGVGDGARDIRRDERRRRGHEAAGVGDAVQDERREIVKGINWKIRLKNKAFWAALIPAALLLVQAVAAVFGFTLELGDTGERLLTAVNALFSVLTILGIVADPTTEGIGDSKRALGYEEPGQRE</sequence>
<comment type="caution">
    <text evidence="3">The sequence shown here is derived from an EMBL/GenBank/DDBJ whole genome shotgun (WGS) entry which is preliminary data.</text>
</comment>
<reference evidence="3" key="1">
    <citation type="submission" date="2020-10" db="EMBL/GenBank/DDBJ databases">
        <authorList>
            <person name="Gilroy R."/>
        </authorList>
    </citation>
    <scope>NUCLEOTIDE SEQUENCE</scope>
    <source>
        <strain evidence="3">ChiBcolR7-354</strain>
    </source>
</reference>
<dbReference type="Proteomes" id="UP000824262">
    <property type="component" value="Unassembled WGS sequence"/>
</dbReference>
<feature type="compositionally biased region" description="Basic and acidic residues" evidence="1">
    <location>
        <begin position="48"/>
        <end position="66"/>
    </location>
</feature>
<protein>
    <submittedName>
        <fullName evidence="3">Phage holin</fullName>
    </submittedName>
</protein>
<keyword evidence="2" id="KW-0812">Transmembrane</keyword>
<keyword evidence="2" id="KW-0472">Membrane</keyword>
<dbReference type="AlphaFoldDB" id="A0A9D0ZDY5"/>
<evidence type="ECO:0000313" key="3">
    <source>
        <dbReference type="EMBL" id="HIQ78825.1"/>
    </source>
</evidence>